<accession>A0ACC1TCF0</accession>
<evidence type="ECO:0000313" key="1">
    <source>
        <dbReference type="EMBL" id="KAJ3557687.1"/>
    </source>
</evidence>
<name>A0ACC1TCF0_9APHY</name>
<keyword evidence="2" id="KW-1185">Reference proteome</keyword>
<protein>
    <submittedName>
        <fullName evidence="1">Uncharacterized protein</fullName>
    </submittedName>
</protein>
<evidence type="ECO:0000313" key="2">
    <source>
        <dbReference type="Proteomes" id="UP001148662"/>
    </source>
</evidence>
<dbReference type="EMBL" id="JANHOG010000139">
    <property type="protein sequence ID" value="KAJ3557687.1"/>
    <property type="molecule type" value="Genomic_DNA"/>
</dbReference>
<proteinExistence type="predicted"/>
<reference evidence="1" key="1">
    <citation type="submission" date="2022-07" db="EMBL/GenBank/DDBJ databases">
        <title>Genome Sequence of Phlebia brevispora.</title>
        <authorList>
            <person name="Buettner E."/>
        </authorList>
    </citation>
    <scope>NUCLEOTIDE SEQUENCE</scope>
    <source>
        <strain evidence="1">MPL23</strain>
    </source>
</reference>
<gene>
    <name evidence="1" type="ORF">NM688_g1338</name>
</gene>
<organism evidence="1 2">
    <name type="scientific">Phlebia brevispora</name>
    <dbReference type="NCBI Taxonomy" id="194682"/>
    <lineage>
        <taxon>Eukaryota</taxon>
        <taxon>Fungi</taxon>
        <taxon>Dikarya</taxon>
        <taxon>Basidiomycota</taxon>
        <taxon>Agaricomycotina</taxon>
        <taxon>Agaricomycetes</taxon>
        <taxon>Polyporales</taxon>
        <taxon>Meruliaceae</taxon>
        <taxon>Phlebia</taxon>
    </lineage>
</organism>
<comment type="caution">
    <text evidence="1">The sequence shown here is derived from an EMBL/GenBank/DDBJ whole genome shotgun (WGS) entry which is preliminary data.</text>
</comment>
<dbReference type="Proteomes" id="UP001148662">
    <property type="component" value="Unassembled WGS sequence"/>
</dbReference>
<sequence>MQHNLPSLLFFVLSLSFPANSVLINVTVDDNGPDPLTGLSITYAPNGEWSFGPNCTTCDAKPDPTKVLDGTWHDVSFFPTVDANVLQTATLVFNGSAIYVYCVIAPSSSALDGNADMLFSIDGQTVGSFIANTTGQNGYEYNVPVYTNTSIPPGLHTFTLQNGRTNGEASLVLLDYMVYSNNGNLTPIVVESSSSTSPSSSLSSSSSTSLSSLSSSSSSSTVSPSTAAVSFQASPSQKRTTIIAVICSIGGAIVLLVAALLIYRRRRSQHPSVDGRMYPYGLPPDRDIGEDPASSGWVDGTWDPSATSLDAPRPPLLRSLSHRPPLVLQGQVVPGGGNKGAIGQRSTSSVASRQREESVAAWSNSHVPNGIAVPLATRELSTSAVEVGSLSSMRHPYATSASASVTVEDDDNDVGVSYSKERREHSQDGPPPLPTRTSGGESTDATISISVAGTGCTNKTTKQHANSPYERYPRQQERASNTAHNGMKSRALFWSLVAGGLVNVTVDDSFPDPFTGETLAYSPSTHWCNQTSCAGSHSKPNSAQAYNHTWHGAMYHPTSASEDEIQTASFQFNGSAIYAFGILSLSSNKPADLTFYIDNHLAGSFEFFPPGNNGYNYSVLLYANSSIPQGTHTFTVQNGHSGGNTSLVLLDYLVYTSDDGTSNGGGDDGGKRRRDNDDNNKGGSKGGSGGGSSNSTGNGGGGNSGSSDGNGADSDGSGGGGGQSSGDHSPGHHSHSSNSNIHTIIIAVAVSLAVVLVIVVLLLLYLCRRHIFKRRPVREKDNFTEIVEISAPQVEDVEPYTYRLDTGPRVIPDAKRRGQLGRYLPSPTSEPGQTDSTGALPEPIPRPRPSRPIPGARVVYPWRPPSYEASTSRQ</sequence>